<organism evidence="9 10">
    <name type="scientific">Microbacterium betulae</name>
    <dbReference type="NCBI Taxonomy" id="2981139"/>
    <lineage>
        <taxon>Bacteria</taxon>
        <taxon>Bacillati</taxon>
        <taxon>Actinomycetota</taxon>
        <taxon>Actinomycetes</taxon>
        <taxon>Micrococcales</taxon>
        <taxon>Microbacteriaceae</taxon>
        <taxon>Microbacterium</taxon>
    </lineage>
</organism>
<dbReference type="Pfam" id="PF00528">
    <property type="entry name" value="BPD_transp_1"/>
    <property type="match status" value="1"/>
</dbReference>
<evidence type="ECO:0000256" key="3">
    <source>
        <dbReference type="ARBA" id="ARBA00022475"/>
    </source>
</evidence>
<evidence type="ECO:0000256" key="6">
    <source>
        <dbReference type="ARBA" id="ARBA00023136"/>
    </source>
</evidence>
<reference evidence="9 10" key="1">
    <citation type="submission" date="2023-02" db="EMBL/GenBank/DDBJ databases">
        <title>Microbacterium betulae sp. nov., isolated from birch wood.</title>
        <authorList>
            <person name="Pasciak M."/>
            <person name="Pawlik K.J."/>
            <person name="Martynowski D."/>
            <person name="Laczmanski L."/>
            <person name="Ciekot J."/>
            <person name="Szponar B."/>
            <person name="Wojcik-Fatla A."/>
            <person name="Mackiewicz B."/>
            <person name="Farian E."/>
            <person name="Cholewa G."/>
            <person name="Cholewa A."/>
            <person name="Dutkiewicz J."/>
        </authorList>
    </citation>
    <scope>NUCLEOTIDE SEQUENCE [LARGE SCALE GENOMIC DNA]</scope>
    <source>
        <strain evidence="9 10">AB</strain>
    </source>
</reference>
<dbReference type="CDD" id="cd06261">
    <property type="entry name" value="TM_PBP2"/>
    <property type="match status" value="1"/>
</dbReference>
<evidence type="ECO:0000256" key="2">
    <source>
        <dbReference type="ARBA" id="ARBA00022448"/>
    </source>
</evidence>
<sequence>MMRPTLVLSWIWVALVLTSAVAPQWFVGYDPLAQDAQARFLPPSADHLFGTDQYGRDHFARTVHGTSQSLQAAVVAVLIGLVAGSLIGLIAGALRGVVETVLMRVVDIMLAVPSLIVSLAIVTALGRGTINIAIAIGINSVASFARLMRSEVLKVRALPYVEASVFTGHRFPYRLARHILPNASGSVLAAATMDIGTAILGVAALSFLGFGAPPPTPEWGALVAEGRSFLTVQWWLSTLPGVVIVLSVLAVYRIGRSIDQGRTSVVG</sequence>
<keyword evidence="6 7" id="KW-0472">Membrane</keyword>
<evidence type="ECO:0000256" key="1">
    <source>
        <dbReference type="ARBA" id="ARBA00004651"/>
    </source>
</evidence>
<keyword evidence="4 7" id="KW-0812">Transmembrane</keyword>
<dbReference type="InterPro" id="IPR000515">
    <property type="entry name" value="MetI-like"/>
</dbReference>
<dbReference type="KEGG" id="mbet:N8K70_02010"/>
<proteinExistence type="inferred from homology"/>
<keyword evidence="2 7" id="KW-0813">Transport</keyword>
<name>A0AA97I593_9MICO</name>
<keyword evidence="10" id="KW-1185">Reference proteome</keyword>
<dbReference type="PANTHER" id="PTHR43386:SF1">
    <property type="entry name" value="D,D-DIPEPTIDE TRANSPORT SYSTEM PERMEASE PROTEIN DDPC-RELATED"/>
    <property type="match status" value="1"/>
</dbReference>
<dbReference type="AlphaFoldDB" id="A0AA97I593"/>
<feature type="transmembrane region" description="Helical" evidence="7">
    <location>
        <begin position="128"/>
        <end position="148"/>
    </location>
</feature>
<evidence type="ECO:0000259" key="8">
    <source>
        <dbReference type="PROSITE" id="PS50928"/>
    </source>
</evidence>
<dbReference type="InterPro" id="IPR035906">
    <property type="entry name" value="MetI-like_sf"/>
</dbReference>
<feature type="transmembrane region" description="Helical" evidence="7">
    <location>
        <begin position="72"/>
        <end position="94"/>
    </location>
</feature>
<protein>
    <submittedName>
        <fullName evidence="9">ABC transporter permease</fullName>
    </submittedName>
</protein>
<gene>
    <name evidence="9" type="ORF">N8K70_02010</name>
</gene>
<accession>A0AA97I593</accession>
<feature type="transmembrane region" description="Helical" evidence="7">
    <location>
        <begin position="232"/>
        <end position="252"/>
    </location>
</feature>
<comment type="subcellular location">
    <subcellularLocation>
        <location evidence="1 7">Cell membrane</location>
        <topology evidence="1 7">Multi-pass membrane protein</topology>
    </subcellularLocation>
</comment>
<dbReference type="SUPFAM" id="SSF161098">
    <property type="entry name" value="MetI-like"/>
    <property type="match status" value="1"/>
</dbReference>
<feature type="transmembrane region" description="Helical" evidence="7">
    <location>
        <begin position="101"/>
        <end position="122"/>
    </location>
</feature>
<dbReference type="GO" id="GO:0005886">
    <property type="term" value="C:plasma membrane"/>
    <property type="evidence" value="ECO:0007669"/>
    <property type="project" value="UniProtKB-SubCell"/>
</dbReference>
<dbReference type="InterPro" id="IPR050366">
    <property type="entry name" value="BP-dependent_transpt_permease"/>
</dbReference>
<dbReference type="Gene3D" id="1.10.3720.10">
    <property type="entry name" value="MetI-like"/>
    <property type="match status" value="1"/>
</dbReference>
<dbReference type="Proteomes" id="UP001305498">
    <property type="component" value="Chromosome"/>
</dbReference>
<evidence type="ECO:0000256" key="4">
    <source>
        <dbReference type="ARBA" id="ARBA00022692"/>
    </source>
</evidence>
<keyword evidence="5 7" id="KW-1133">Transmembrane helix</keyword>
<dbReference type="GO" id="GO:0055085">
    <property type="term" value="P:transmembrane transport"/>
    <property type="evidence" value="ECO:0007669"/>
    <property type="project" value="InterPro"/>
</dbReference>
<dbReference type="PANTHER" id="PTHR43386">
    <property type="entry name" value="OLIGOPEPTIDE TRANSPORT SYSTEM PERMEASE PROTEIN APPC"/>
    <property type="match status" value="1"/>
</dbReference>
<dbReference type="EMBL" id="CP118157">
    <property type="protein sequence ID" value="WOF23476.1"/>
    <property type="molecule type" value="Genomic_DNA"/>
</dbReference>
<feature type="transmembrane region" description="Helical" evidence="7">
    <location>
        <begin position="187"/>
        <end position="212"/>
    </location>
</feature>
<evidence type="ECO:0000256" key="5">
    <source>
        <dbReference type="ARBA" id="ARBA00022989"/>
    </source>
</evidence>
<dbReference type="PROSITE" id="PS50928">
    <property type="entry name" value="ABC_TM1"/>
    <property type="match status" value="1"/>
</dbReference>
<evidence type="ECO:0000313" key="9">
    <source>
        <dbReference type="EMBL" id="WOF23476.1"/>
    </source>
</evidence>
<evidence type="ECO:0000256" key="7">
    <source>
        <dbReference type="RuleBase" id="RU363032"/>
    </source>
</evidence>
<evidence type="ECO:0000313" key="10">
    <source>
        <dbReference type="Proteomes" id="UP001305498"/>
    </source>
</evidence>
<dbReference type="RefSeq" id="WP_317139948.1">
    <property type="nucleotide sequence ID" value="NZ_CP118157.1"/>
</dbReference>
<comment type="similarity">
    <text evidence="7">Belongs to the binding-protein-dependent transport system permease family.</text>
</comment>
<feature type="domain" description="ABC transmembrane type-1" evidence="8">
    <location>
        <begin position="66"/>
        <end position="255"/>
    </location>
</feature>
<keyword evidence="3" id="KW-1003">Cell membrane</keyword>